<gene>
    <name evidence="2" type="ORF">OCV69_02850</name>
</gene>
<proteinExistence type="predicted"/>
<feature type="region of interest" description="Disordered" evidence="1">
    <location>
        <begin position="12"/>
        <end position="73"/>
    </location>
</feature>
<feature type="compositionally biased region" description="Basic and acidic residues" evidence="1">
    <location>
        <begin position="60"/>
        <end position="73"/>
    </location>
</feature>
<protein>
    <submittedName>
        <fullName evidence="2">Uncharacterized protein</fullName>
    </submittedName>
</protein>
<feature type="compositionally biased region" description="Gly residues" evidence="1">
    <location>
        <begin position="12"/>
        <end position="24"/>
    </location>
</feature>
<evidence type="ECO:0000256" key="1">
    <source>
        <dbReference type="SAM" id="MobiDB-lite"/>
    </source>
</evidence>
<keyword evidence="3" id="KW-1185">Reference proteome</keyword>
<feature type="region of interest" description="Disordered" evidence="1">
    <location>
        <begin position="262"/>
        <end position="282"/>
    </location>
</feature>
<dbReference type="EMBL" id="JAOQJF010000004">
    <property type="protein sequence ID" value="MCU6798882.1"/>
    <property type="molecule type" value="Genomic_DNA"/>
</dbReference>
<feature type="compositionally biased region" description="Low complexity" evidence="1">
    <location>
        <begin position="25"/>
        <end position="48"/>
    </location>
</feature>
<evidence type="ECO:0000313" key="2">
    <source>
        <dbReference type="EMBL" id="MCU6798882.1"/>
    </source>
</evidence>
<accession>A0ABT2UYF4</accession>
<feature type="compositionally biased region" description="Polar residues" evidence="1">
    <location>
        <begin position="272"/>
        <end position="282"/>
    </location>
</feature>
<dbReference type="Proteomes" id="UP001652395">
    <property type="component" value="Unassembled WGS sequence"/>
</dbReference>
<name>A0ABT2UYF4_9FIRM</name>
<dbReference type="RefSeq" id="WP_158357572.1">
    <property type="nucleotide sequence ID" value="NZ_JAOQJF010000004.1"/>
</dbReference>
<organism evidence="2 3">
    <name type="scientific">Alitiscatomonas aceti</name>
    <dbReference type="NCBI Taxonomy" id="2981724"/>
    <lineage>
        <taxon>Bacteria</taxon>
        <taxon>Bacillati</taxon>
        <taxon>Bacillota</taxon>
        <taxon>Clostridia</taxon>
        <taxon>Lachnospirales</taxon>
        <taxon>Lachnospiraceae</taxon>
        <taxon>Alitiscatomonas</taxon>
    </lineage>
</organism>
<reference evidence="2 3" key="1">
    <citation type="journal article" date="2021" name="ISME Commun">
        <title>Automated analysis of genomic sequences facilitates high-throughput and comprehensive description of bacteria.</title>
        <authorList>
            <person name="Hitch T.C.A."/>
        </authorList>
    </citation>
    <scope>NUCLEOTIDE SEQUENCE [LARGE SCALE GENOMIC DNA]</scope>
    <source>
        <strain evidence="3">f_CCE</strain>
    </source>
</reference>
<evidence type="ECO:0000313" key="3">
    <source>
        <dbReference type="Proteomes" id="UP001652395"/>
    </source>
</evidence>
<comment type="caution">
    <text evidence="2">The sequence shown here is derived from an EMBL/GenBank/DDBJ whole genome shotgun (WGS) entry which is preliminary data.</text>
</comment>
<sequence length="312" mass="34443">MKLDLRLFDGGAGAAGSAGAGTGTEGAAAAVQAENTGAKEGLQDAAGDGAEGDGVASRESSAEDTRTPEERRQAYRDMINSDEYRDFYHEDVEGIIDRRLRGSREKMANYDQAMELINYLGSRYGITDGNVQNIQKAVEQDDAYWEDAAAREGLSTEQYKRMKKLEAENQTMRAARENAERLAQKEQIFAKWNTEAEELGRLYKGFDLRTEVNNPDFVKLLGAGIPMRTAYETLHHDEIMSGAMEYTARKVAKKQIDAIKAGQSRPAEGAAGSTTAFQETQDINKLSGAQIRDLARRSLEGETITPSKFYER</sequence>